<organism evidence="2 3">
    <name type="scientific">Amycolatopsis keratiniphila subsp. keratiniphila</name>
    <dbReference type="NCBI Taxonomy" id="227715"/>
    <lineage>
        <taxon>Bacteria</taxon>
        <taxon>Bacillati</taxon>
        <taxon>Actinomycetota</taxon>
        <taxon>Actinomycetes</taxon>
        <taxon>Pseudonocardiales</taxon>
        <taxon>Pseudonocardiaceae</taxon>
        <taxon>Amycolatopsis</taxon>
        <taxon>Amycolatopsis japonica group</taxon>
    </lineage>
</organism>
<reference evidence="2 3" key="1">
    <citation type="submission" date="2016-12" db="EMBL/GenBank/DDBJ databases">
        <title>Amycolatopsis keratiniphila subsp. keratiniphila genome sequencing and assembly.</title>
        <authorList>
            <person name="Mayilraj S."/>
            <person name="Kaur N."/>
        </authorList>
    </citation>
    <scope>NUCLEOTIDE SEQUENCE [LARGE SCALE GENOMIC DNA]</scope>
    <source>
        <strain evidence="2 3">DSM 44409</strain>
    </source>
</reference>
<dbReference type="OrthoDB" id="10011437at2"/>
<evidence type="ECO:0000256" key="1">
    <source>
        <dbReference type="SAM" id="MobiDB-lite"/>
    </source>
</evidence>
<feature type="compositionally biased region" description="Basic and acidic residues" evidence="1">
    <location>
        <begin position="109"/>
        <end position="121"/>
    </location>
</feature>
<comment type="caution">
    <text evidence="2">The sequence shown here is derived from an EMBL/GenBank/DDBJ whole genome shotgun (WGS) entry which is preliminary data.</text>
</comment>
<proteinExistence type="predicted"/>
<accession>A0A1W2M1Z2</accession>
<name>A0A1W2M1Z2_9PSEU</name>
<dbReference type="EMBL" id="LQMT02000006">
    <property type="protein sequence ID" value="ONF73928.1"/>
    <property type="molecule type" value="Genomic_DNA"/>
</dbReference>
<dbReference type="Proteomes" id="UP000076660">
    <property type="component" value="Unassembled WGS sequence"/>
</dbReference>
<evidence type="ECO:0000313" key="3">
    <source>
        <dbReference type="Proteomes" id="UP000076660"/>
    </source>
</evidence>
<gene>
    <name evidence="2" type="ORF">AVR91_0204145</name>
</gene>
<protein>
    <submittedName>
        <fullName evidence="2">Uncharacterized protein</fullName>
    </submittedName>
</protein>
<sequence>MNSHDAAEFWADHTRAGQLETGARIVDPNQSDVWDHLVQVEHVTDPDAAGMVTVTGRRGSGEACQLQLAADWPVQRWTSELAIFEAAVLGTEHTRLFGPASSTNPPAHQHTDDRPGRSGTP</sequence>
<dbReference type="AlphaFoldDB" id="A0A1W2M1Z2"/>
<evidence type="ECO:0000313" key="2">
    <source>
        <dbReference type="EMBL" id="ONF73928.1"/>
    </source>
</evidence>
<feature type="region of interest" description="Disordered" evidence="1">
    <location>
        <begin position="95"/>
        <end position="121"/>
    </location>
</feature>
<dbReference type="RefSeq" id="WP_063276406.1">
    <property type="nucleotide sequence ID" value="NZ_LQMT02000006.1"/>
</dbReference>